<dbReference type="Gene3D" id="2.60.120.10">
    <property type="entry name" value="Jelly Rolls"/>
    <property type="match status" value="1"/>
</dbReference>
<dbReference type="PANTHER" id="PTHR36156:SF3">
    <property type="entry name" value="CUPIN 2 CONSERVED BARREL DOMAIN-CONTAINING PROTEIN"/>
    <property type="match status" value="1"/>
</dbReference>
<comment type="caution">
    <text evidence="1">The sequence shown here is derived from an EMBL/GenBank/DDBJ whole genome shotgun (WGS) entry which is preliminary data.</text>
</comment>
<evidence type="ECO:0008006" key="3">
    <source>
        <dbReference type="Google" id="ProtNLM"/>
    </source>
</evidence>
<gene>
    <name evidence="1" type="ORF">B0A55_12499</name>
</gene>
<dbReference type="EMBL" id="NAJQ01001726">
    <property type="protein sequence ID" value="TKA53905.1"/>
    <property type="molecule type" value="Genomic_DNA"/>
</dbReference>
<dbReference type="InterPro" id="IPR011051">
    <property type="entry name" value="RmlC_Cupin_sf"/>
</dbReference>
<name>A0A4U0VYK5_9PEZI</name>
<protein>
    <recommendedName>
        <fullName evidence="3">Cupin 2 conserved barrel domain-containing protein</fullName>
    </recommendedName>
</protein>
<dbReference type="OrthoDB" id="5840532at2759"/>
<proteinExistence type="predicted"/>
<reference evidence="1 2" key="1">
    <citation type="submission" date="2017-03" db="EMBL/GenBank/DDBJ databases">
        <title>Genomes of endolithic fungi from Antarctica.</title>
        <authorList>
            <person name="Coleine C."/>
            <person name="Masonjones S."/>
            <person name="Stajich J.E."/>
        </authorList>
    </citation>
    <scope>NUCLEOTIDE SEQUENCE [LARGE SCALE GENOMIC DNA]</scope>
    <source>
        <strain evidence="1 2">CCFEE 5184</strain>
    </source>
</reference>
<dbReference type="InterPro" id="IPR014710">
    <property type="entry name" value="RmlC-like_jellyroll"/>
</dbReference>
<dbReference type="Proteomes" id="UP000309340">
    <property type="component" value="Unassembled WGS sequence"/>
</dbReference>
<dbReference type="CDD" id="cd02231">
    <property type="entry name" value="cupin_BLL6423-like"/>
    <property type="match status" value="1"/>
</dbReference>
<dbReference type="InterPro" id="IPR047142">
    <property type="entry name" value="OryJ/VirC-like"/>
</dbReference>
<keyword evidence="2" id="KW-1185">Reference proteome</keyword>
<accession>A0A4U0VYK5</accession>
<dbReference type="SUPFAM" id="SSF51182">
    <property type="entry name" value="RmlC-like cupins"/>
    <property type="match status" value="1"/>
</dbReference>
<dbReference type="PANTHER" id="PTHR36156">
    <property type="entry name" value="SLR2101 PROTEIN"/>
    <property type="match status" value="1"/>
</dbReference>
<organism evidence="1 2">
    <name type="scientific">Friedmanniomyces simplex</name>
    <dbReference type="NCBI Taxonomy" id="329884"/>
    <lineage>
        <taxon>Eukaryota</taxon>
        <taxon>Fungi</taxon>
        <taxon>Dikarya</taxon>
        <taxon>Ascomycota</taxon>
        <taxon>Pezizomycotina</taxon>
        <taxon>Dothideomycetes</taxon>
        <taxon>Dothideomycetidae</taxon>
        <taxon>Mycosphaerellales</taxon>
        <taxon>Teratosphaeriaceae</taxon>
        <taxon>Friedmanniomyces</taxon>
    </lineage>
</organism>
<sequence length="180" mass="19498">MATQQPSQLRHPNRYLTTHDSDGNAIISHAIEPAVAINDFHGEFTASLLYTNARQPELTGDADIDAYKSYLASPPGITISEGSVCRICDLPPSCLTAMHRTASLDYGVVVEGEVELVLDSGETRHLFRVQRGTNHAWRNATPAGGWARMLYVLESSQPVKLAGGQALEADFGGIDFTEKA</sequence>
<evidence type="ECO:0000313" key="1">
    <source>
        <dbReference type="EMBL" id="TKA53905.1"/>
    </source>
</evidence>
<dbReference type="STRING" id="329884.A0A4U0VYK5"/>
<dbReference type="AlphaFoldDB" id="A0A4U0VYK5"/>
<evidence type="ECO:0000313" key="2">
    <source>
        <dbReference type="Proteomes" id="UP000309340"/>
    </source>
</evidence>